<reference evidence="1 2" key="1">
    <citation type="submission" date="2015-07" db="EMBL/GenBank/DDBJ databases">
        <authorList>
            <person name="Noorani M."/>
        </authorList>
    </citation>
    <scope>NUCLEOTIDE SEQUENCE [LARGE SCALE GENOMIC DNA]</scope>
    <source>
        <strain evidence="1 2">0788_9</strain>
    </source>
</reference>
<name>A0A0N0GCE5_PSESX</name>
<dbReference type="EMBL" id="LGLN01000099">
    <property type="protein sequence ID" value="KPC23585.1"/>
    <property type="molecule type" value="Genomic_DNA"/>
</dbReference>
<dbReference type="Proteomes" id="UP000037891">
    <property type="component" value="Unassembled WGS sequence"/>
</dbReference>
<dbReference type="PATRIC" id="fig|81035.3.peg.5555"/>
<dbReference type="AlphaFoldDB" id="A0A0N0GCE5"/>
<comment type="caution">
    <text evidence="1">The sequence shown here is derived from an EMBL/GenBank/DDBJ whole genome shotgun (WGS) entry which is preliminary data.</text>
</comment>
<organism evidence="1 2">
    <name type="scientific">Pseudomonas syringae pv. cilantro</name>
    <dbReference type="NCBI Taxonomy" id="81035"/>
    <lineage>
        <taxon>Bacteria</taxon>
        <taxon>Pseudomonadati</taxon>
        <taxon>Pseudomonadota</taxon>
        <taxon>Gammaproteobacteria</taxon>
        <taxon>Pseudomonadales</taxon>
        <taxon>Pseudomonadaceae</taxon>
        <taxon>Pseudomonas</taxon>
        <taxon>Pseudomonas syringae</taxon>
    </lineage>
</organism>
<reference evidence="1 2" key="2">
    <citation type="submission" date="2015-10" db="EMBL/GenBank/DDBJ databases">
        <title>Comparative genomics and high-throughput reverse genetic screens identify a new phytobacterial MAMP and an Arabidopsis receptor required for immune elicitation.</title>
        <authorList>
            <person name="Mott G.A."/>
            <person name="Thakur S."/>
            <person name="Wang P.W."/>
            <person name="Desveaux D."/>
            <person name="Guttman D.S."/>
        </authorList>
    </citation>
    <scope>NUCLEOTIDE SEQUENCE [LARGE SCALE GENOMIC DNA]</scope>
    <source>
        <strain evidence="1 2">0788_9</strain>
    </source>
</reference>
<accession>A0A0N0GCE5</accession>
<gene>
    <name evidence="1" type="ORF">ABJ99_5152</name>
</gene>
<protein>
    <submittedName>
        <fullName evidence="1">Uncharacterized protein</fullName>
    </submittedName>
</protein>
<evidence type="ECO:0000313" key="1">
    <source>
        <dbReference type="EMBL" id="KPC23585.1"/>
    </source>
</evidence>
<evidence type="ECO:0000313" key="2">
    <source>
        <dbReference type="Proteomes" id="UP000037891"/>
    </source>
</evidence>
<sequence>MRGVSRRQSKTKMLPSLPPRHSRAVLKFEGLEMGWKGTLRSLEASARRSERNSQRRQRELQKRQAQYAKMEALEQAAYEVDVYNNQIDVLLSVHKACGEDIDWSSFINRVEPVQPRRTNLAEIEALTREQTFAPGVFARLFRLENRQRNKLKALVESAKLADNERFAQETQDWRTEHRDWQQEYSLATRIIAGEAQAKLDAIKRLDPFSDISHLGTSIRFSFGASGIIEATLNVHGSHVVPSETKSLLQSGKLSTKQMPISKYNELLQDYVCSCVMRVGRELLALLPDDIVIVTAVDALLNPVTGHVEDLPVLSVVFSGQTLSRLNVEAIDPSEAMKNFTHNMAFKKTVGFAPVQRVEPPSGHRI</sequence>
<proteinExistence type="predicted"/>